<dbReference type="InterPro" id="IPR044843">
    <property type="entry name" value="Trans_IPPS_bact-type"/>
</dbReference>
<evidence type="ECO:0000313" key="4">
    <source>
        <dbReference type="Proteomes" id="UP001595851"/>
    </source>
</evidence>
<keyword evidence="4" id="KW-1185">Reference proteome</keyword>
<dbReference type="SFLD" id="SFLDS00005">
    <property type="entry name" value="Isoprenoid_Synthase_Type_I"/>
    <property type="match status" value="1"/>
</dbReference>
<keyword evidence="2" id="KW-0808">Transferase</keyword>
<accession>A0ABV8G7K0</accession>
<organism evidence="3 4">
    <name type="scientific">Nonomuraea purpurea</name>
    <dbReference type="NCBI Taxonomy" id="1849276"/>
    <lineage>
        <taxon>Bacteria</taxon>
        <taxon>Bacillati</taxon>
        <taxon>Actinomycetota</taxon>
        <taxon>Actinomycetes</taxon>
        <taxon>Streptosporangiales</taxon>
        <taxon>Streptosporangiaceae</taxon>
        <taxon>Nonomuraea</taxon>
    </lineage>
</organism>
<dbReference type="EMBL" id="JBHSBI010000008">
    <property type="protein sequence ID" value="MFC4009064.1"/>
    <property type="molecule type" value="Genomic_DNA"/>
</dbReference>
<dbReference type="SUPFAM" id="SSF48576">
    <property type="entry name" value="Terpenoid synthases"/>
    <property type="match status" value="1"/>
</dbReference>
<dbReference type="SFLD" id="SFLDG01212">
    <property type="entry name" value="Phytoene_synthase_like"/>
    <property type="match status" value="1"/>
</dbReference>
<evidence type="ECO:0000256" key="2">
    <source>
        <dbReference type="ARBA" id="ARBA00022679"/>
    </source>
</evidence>
<dbReference type="InterPro" id="IPR002060">
    <property type="entry name" value="Squ/phyt_synthse"/>
</dbReference>
<dbReference type="PROSITE" id="PS01045">
    <property type="entry name" value="SQUALEN_PHYTOEN_SYN_2"/>
    <property type="match status" value="1"/>
</dbReference>
<dbReference type="CDD" id="cd00683">
    <property type="entry name" value="Trans_IPPS_HH"/>
    <property type="match status" value="1"/>
</dbReference>
<dbReference type="Pfam" id="PF00494">
    <property type="entry name" value="SQS_PSY"/>
    <property type="match status" value="1"/>
</dbReference>
<protein>
    <submittedName>
        <fullName evidence="3">Phytoene/squalene synthase family protein</fullName>
    </submittedName>
</protein>
<dbReference type="SFLD" id="SFLDG01018">
    <property type="entry name" value="Squalene/Phytoene_Synthase_Lik"/>
    <property type="match status" value="1"/>
</dbReference>
<reference evidence="4" key="1">
    <citation type="journal article" date="2019" name="Int. J. Syst. Evol. Microbiol.">
        <title>The Global Catalogue of Microorganisms (GCM) 10K type strain sequencing project: providing services to taxonomists for standard genome sequencing and annotation.</title>
        <authorList>
            <consortium name="The Broad Institute Genomics Platform"/>
            <consortium name="The Broad Institute Genome Sequencing Center for Infectious Disease"/>
            <person name="Wu L."/>
            <person name="Ma J."/>
        </authorList>
    </citation>
    <scope>NUCLEOTIDE SEQUENCE [LARGE SCALE GENOMIC DNA]</scope>
    <source>
        <strain evidence="4">TBRC 1276</strain>
    </source>
</reference>
<dbReference type="InterPro" id="IPR008949">
    <property type="entry name" value="Isoprenoid_synthase_dom_sf"/>
</dbReference>
<dbReference type="Proteomes" id="UP001595851">
    <property type="component" value="Unassembled WGS sequence"/>
</dbReference>
<proteinExistence type="predicted"/>
<comment type="caution">
    <text evidence="3">The sequence shown here is derived from an EMBL/GenBank/DDBJ whole genome shotgun (WGS) entry which is preliminary data.</text>
</comment>
<dbReference type="InterPro" id="IPR033904">
    <property type="entry name" value="Trans_IPPS_HH"/>
</dbReference>
<dbReference type="Gene3D" id="1.10.600.10">
    <property type="entry name" value="Farnesyl Diphosphate Synthase"/>
    <property type="match status" value="1"/>
</dbReference>
<dbReference type="PANTHER" id="PTHR31480">
    <property type="entry name" value="BIFUNCTIONAL LYCOPENE CYCLASE/PHYTOENE SYNTHASE"/>
    <property type="match status" value="1"/>
</dbReference>
<dbReference type="RefSeq" id="WP_379529126.1">
    <property type="nucleotide sequence ID" value="NZ_JBHSBI010000008.1"/>
</dbReference>
<name>A0ABV8G7K0_9ACTN</name>
<evidence type="ECO:0000256" key="1">
    <source>
        <dbReference type="ARBA" id="ARBA00004684"/>
    </source>
</evidence>
<sequence length="289" mass="31570">MGVNDAYRHCEQIMRSQARNFSYGLRLLPVQKRRALSAVYALARRIDDIADGDGPAEQRLERLSSVRGLLGETAPARDDLVVVALMEAARRYLIPLGAFADLVDGCAADVRGTTYTTFEDLVGYCRCVAGSVGRLSLGVFGTDDVEAATPLADALGVALQITNILRDLREDRLSGRVYLPAQDLERFGCTLDLDADGRFNSPPERLAALVRFEADRARDWFATGMRLLPMLDARSAACTATMAGIYRCLLDRIAADPGRALAARMSLTTREKSMVAVRALAQARRGRGR</sequence>
<evidence type="ECO:0000313" key="3">
    <source>
        <dbReference type="EMBL" id="MFC4009064.1"/>
    </source>
</evidence>
<dbReference type="InterPro" id="IPR019845">
    <property type="entry name" value="Squalene/phytoene_synthase_CS"/>
</dbReference>
<comment type="pathway">
    <text evidence="1">Carotenoid biosynthesis; phytoene biosynthesis.</text>
</comment>
<gene>
    <name evidence="3" type="ORF">ACFOY2_17665</name>
</gene>